<feature type="compositionally biased region" description="Basic and acidic residues" evidence="1">
    <location>
        <begin position="234"/>
        <end position="250"/>
    </location>
</feature>
<dbReference type="Proteomes" id="UP000677803">
    <property type="component" value="Unassembled WGS sequence"/>
</dbReference>
<organism evidence="2 3">
    <name type="scientific">Menidia menidia</name>
    <name type="common">Atlantic silverside</name>
    <dbReference type="NCBI Taxonomy" id="238744"/>
    <lineage>
        <taxon>Eukaryota</taxon>
        <taxon>Metazoa</taxon>
        <taxon>Chordata</taxon>
        <taxon>Craniata</taxon>
        <taxon>Vertebrata</taxon>
        <taxon>Euteleostomi</taxon>
        <taxon>Actinopterygii</taxon>
        <taxon>Neopterygii</taxon>
        <taxon>Teleostei</taxon>
        <taxon>Neoteleostei</taxon>
        <taxon>Acanthomorphata</taxon>
        <taxon>Ovalentaria</taxon>
        <taxon>Atherinomorphae</taxon>
        <taxon>Atheriniformes</taxon>
        <taxon>Atherinopsidae</taxon>
        <taxon>Menidiinae</taxon>
        <taxon>Menidia</taxon>
    </lineage>
</organism>
<feature type="compositionally biased region" description="Basic and acidic residues" evidence="1">
    <location>
        <begin position="350"/>
        <end position="361"/>
    </location>
</feature>
<dbReference type="AlphaFoldDB" id="A0A8S4AN15"/>
<evidence type="ECO:0000256" key="1">
    <source>
        <dbReference type="SAM" id="MobiDB-lite"/>
    </source>
</evidence>
<feature type="compositionally biased region" description="Basic and acidic residues" evidence="1">
    <location>
        <begin position="56"/>
        <end position="71"/>
    </location>
</feature>
<comment type="caution">
    <text evidence="2">The sequence shown here is derived from an EMBL/GenBank/DDBJ whole genome shotgun (WGS) entry which is preliminary data.</text>
</comment>
<feature type="compositionally biased region" description="Basic and acidic residues" evidence="1">
    <location>
        <begin position="420"/>
        <end position="437"/>
    </location>
</feature>
<dbReference type="OrthoDB" id="8963587at2759"/>
<feature type="region of interest" description="Disordered" evidence="1">
    <location>
        <begin position="54"/>
        <end position="125"/>
    </location>
</feature>
<accession>A0A8S4AN15</accession>
<evidence type="ECO:0000313" key="3">
    <source>
        <dbReference type="Proteomes" id="UP000677803"/>
    </source>
</evidence>
<gene>
    <name evidence="2" type="ORF">MMEN_LOCUS3930</name>
</gene>
<feature type="compositionally biased region" description="Basic and acidic residues" evidence="1">
    <location>
        <begin position="582"/>
        <end position="591"/>
    </location>
</feature>
<evidence type="ECO:0000313" key="2">
    <source>
        <dbReference type="EMBL" id="CAG5867126.1"/>
    </source>
</evidence>
<feature type="region of interest" description="Disordered" evidence="1">
    <location>
        <begin position="581"/>
        <end position="608"/>
    </location>
</feature>
<proteinExistence type="predicted"/>
<keyword evidence="3" id="KW-1185">Reference proteome</keyword>
<feature type="region of interest" description="Disordered" evidence="1">
    <location>
        <begin position="234"/>
        <end position="285"/>
    </location>
</feature>
<reference evidence="2" key="1">
    <citation type="submission" date="2021-05" db="EMBL/GenBank/DDBJ databases">
        <authorList>
            <person name="Tigano A."/>
        </authorList>
    </citation>
    <scope>NUCLEOTIDE SEQUENCE</scope>
</reference>
<name>A0A8S4AN15_9TELE</name>
<dbReference type="EMBL" id="CAJRST010003335">
    <property type="protein sequence ID" value="CAG5867126.1"/>
    <property type="molecule type" value="Genomic_DNA"/>
</dbReference>
<protein>
    <submittedName>
        <fullName evidence="2">(Atlantic silverside) hypothetical protein</fullName>
    </submittedName>
</protein>
<feature type="compositionally biased region" description="Polar residues" evidence="1">
    <location>
        <begin position="260"/>
        <end position="281"/>
    </location>
</feature>
<feature type="region of interest" description="Disordered" evidence="1">
    <location>
        <begin position="413"/>
        <end position="437"/>
    </location>
</feature>
<feature type="region of interest" description="Disordered" evidence="1">
    <location>
        <begin position="341"/>
        <end position="361"/>
    </location>
</feature>
<feature type="compositionally biased region" description="Polar residues" evidence="1">
    <location>
        <begin position="108"/>
        <end position="118"/>
    </location>
</feature>
<sequence length="938" mass="109682">MSSEKSAEVVGCDASIMRNVWEIRARDYDQRRQLELQRVEKSALPVINQDWANRLSARDGGYKRQERKPKPPEAQPDANVWKSKPSAPRVATRGVGSGAPGKPGVQSRGFSAPTTTYKKGQEKTVQDRSLNKMQLLMFLNQTKPSPANWGKAWKYNKSLPAPTEGTVVGPEWGHCWMFAPQQPSFEAGKSWPDNPDTLDRHSLHLWTKPEHKMVESQQLDFHRPAEEWQMSWQRPEEMKKAGSADGENGRKSGFQRHNEALSSSEWVDSFHSTKPANQSDQGFIKESSNKMQDKDREMNPEWEECWKLVNHHGGNNFKQQFQKAQTLEWASSWRAATANLNHQNTSNHGSGHDDHGQQKESQHTLIGVSLMRHHRDMHMQLCQGFETPTEWNHSWQLTKNNSKPCEEINKVLKAPPPKMDSAKEGQKEHSATEKPDPRYEQLKHDVIYQTKREFPESKMLLFKQMQKMLPLSEWKDSWKILKHRMRMERRRYRVNPLESFRESENKDTKFNSSEWKDSWKHSCKPLNQEPDLWQQGWSTTPQIRVNWERNQNEFEPEQFPKNGPTSRQIWAESWRFSRRQHRSEPGQEREQFSQGKSGEPSHHHHYSKEREQYTRSISDWHEAWMVSETQFRHDRPSLLQWREAWRCCIYHTLHWTDHVPRNKWVNQSAEIQHPTKWIYRRKAKMSTSFDNEVFRQRYPEKEWRSSWSAESLLEHQPSFYGSVGTTGQTKGGSAKQTNPFASEYKSKWGRSFRLANPMPSLDQPWVESGPNPVSYAVWSRGMRQRNIQFNFSDTTLSTKLWANSYCFLQGSGSRSGNKAKSMGPSDPRVISVKKIQTRKHLYSDMEKEKQVDKKWAGCHLLGKTQPRPKKGRGKQPTPEDNGNDKLYDEWVVSWKFLVRPQNLRKQMAFKALLGWGESWKFLFPPYAPVLDVKGKSKA</sequence>
<feature type="region of interest" description="Disordered" evidence="1">
    <location>
        <begin position="860"/>
        <end position="882"/>
    </location>
</feature>